<keyword evidence="3" id="KW-1185">Reference proteome</keyword>
<gene>
    <name evidence="2" type="ORF">EYC80_009255</name>
</gene>
<sequence length="245" mass="24482">MQKSIISLFAFASVAMAATYSINVGGNGLTFVRNNLHAQVGDEVEFIFNGKHSVAQSTYDNPCVPSDHAPIFSGVITGPSADTNDPMPHWTMPLLTNETLWLYCSVEDHCQKGMSMSIVVGNNPDADQTLDKYQAAAAKVAVASAPTETIGGTLVLPSATGAASGSAYGSGIAPGNSTATATALSTAVTSKGSTVTATKSGSASGSASATSSGTVVTASGAAGQAKVPVALGFAGIAGRLAAFMI</sequence>
<protein>
    <recommendedName>
        <fullName evidence="4">Phytocyanin domain-containing protein</fullName>
    </recommendedName>
</protein>
<dbReference type="Gene3D" id="2.60.40.420">
    <property type="entry name" value="Cupredoxins - blue copper proteins"/>
    <property type="match status" value="1"/>
</dbReference>
<comment type="caution">
    <text evidence="2">The sequence shown here is derived from an EMBL/GenBank/DDBJ whole genome shotgun (WGS) entry which is preliminary data.</text>
</comment>
<dbReference type="AlphaFoldDB" id="A0A5N6JXP6"/>
<organism evidence="2 3">
    <name type="scientific">Monilinia laxa</name>
    <name type="common">Brown rot fungus</name>
    <name type="synonym">Sclerotinia laxa</name>
    <dbReference type="NCBI Taxonomy" id="61186"/>
    <lineage>
        <taxon>Eukaryota</taxon>
        <taxon>Fungi</taxon>
        <taxon>Dikarya</taxon>
        <taxon>Ascomycota</taxon>
        <taxon>Pezizomycotina</taxon>
        <taxon>Leotiomycetes</taxon>
        <taxon>Helotiales</taxon>
        <taxon>Sclerotiniaceae</taxon>
        <taxon>Monilinia</taxon>
    </lineage>
</organism>
<dbReference type="PANTHER" id="PTHR34883:SF20">
    <property type="entry name" value="PHYTOCYANIN DOMAIN-CONTAINING PROTEIN"/>
    <property type="match status" value="1"/>
</dbReference>
<evidence type="ECO:0008006" key="4">
    <source>
        <dbReference type="Google" id="ProtNLM"/>
    </source>
</evidence>
<dbReference type="CDD" id="cd00920">
    <property type="entry name" value="Cupredoxin"/>
    <property type="match status" value="1"/>
</dbReference>
<accession>A0A5N6JXP6</accession>
<evidence type="ECO:0000256" key="1">
    <source>
        <dbReference type="SAM" id="SignalP"/>
    </source>
</evidence>
<keyword evidence="1" id="KW-0732">Signal</keyword>
<dbReference type="InterPro" id="IPR008972">
    <property type="entry name" value="Cupredoxin"/>
</dbReference>
<evidence type="ECO:0000313" key="2">
    <source>
        <dbReference type="EMBL" id="KAB8293770.1"/>
    </source>
</evidence>
<dbReference type="SUPFAM" id="SSF49503">
    <property type="entry name" value="Cupredoxins"/>
    <property type="match status" value="1"/>
</dbReference>
<evidence type="ECO:0000313" key="3">
    <source>
        <dbReference type="Proteomes" id="UP000326757"/>
    </source>
</evidence>
<feature type="signal peptide" evidence="1">
    <location>
        <begin position="1"/>
        <end position="17"/>
    </location>
</feature>
<reference evidence="2 3" key="1">
    <citation type="submission" date="2019-06" db="EMBL/GenBank/DDBJ databases">
        <title>Genome Sequence of the Brown Rot Fungal Pathogen Monilinia laxa.</title>
        <authorList>
            <person name="De Miccolis Angelini R.M."/>
            <person name="Landi L."/>
            <person name="Abate D."/>
            <person name="Pollastro S."/>
            <person name="Romanazzi G."/>
            <person name="Faretra F."/>
        </authorList>
    </citation>
    <scope>NUCLEOTIDE SEQUENCE [LARGE SCALE GENOMIC DNA]</scope>
    <source>
        <strain evidence="2 3">Mlax316</strain>
    </source>
</reference>
<dbReference type="PANTHER" id="PTHR34883">
    <property type="entry name" value="SERINE-RICH PROTEIN, PUTATIVE-RELATED-RELATED"/>
    <property type="match status" value="1"/>
</dbReference>
<dbReference type="EMBL" id="VIGI01000011">
    <property type="protein sequence ID" value="KAB8293770.1"/>
    <property type="molecule type" value="Genomic_DNA"/>
</dbReference>
<proteinExistence type="predicted"/>
<dbReference type="InterPro" id="IPR052953">
    <property type="entry name" value="Ser-rich/MCO-related"/>
</dbReference>
<dbReference type="OrthoDB" id="2331100at2759"/>
<name>A0A5N6JXP6_MONLA</name>
<feature type="chain" id="PRO_5024904894" description="Phytocyanin domain-containing protein" evidence="1">
    <location>
        <begin position="18"/>
        <end position="245"/>
    </location>
</feature>
<dbReference type="Proteomes" id="UP000326757">
    <property type="component" value="Unassembled WGS sequence"/>
</dbReference>